<sequence length="307" mass="34311">MMPKNISLIQLTFSLALFALAASLFNISRYIPEILTTINNTVQHVDNISPEIDRIVDEVALVRAEVTLVREQLATQVPTVLTQVSATLPVIQQVIRESEHYSQQIPAILKQVALVEQNLASIEKQLPHIFKRIDNITVTTQNVVNEATLWRPHSTQYLAEIEQSKEYIPQYLTRAENIVISAKTIGSEASSGLVSGFLKGVVSLPFEVVSGLSGIVDSSSRSAKKLTAKDVALMQEKVILLLEHSSQLKVVWYNVESGNRGTITKGEKVTKYEKLCYHLTFENSFAKEKEVLTELMCRNDEGLWSVM</sequence>
<accession>A0ABN1L5G5</accession>
<reference evidence="1 2" key="1">
    <citation type="journal article" date="2019" name="Int. J. Syst. Evol. Microbiol.">
        <title>The Global Catalogue of Microorganisms (GCM) 10K type strain sequencing project: providing services to taxonomists for standard genome sequencing and annotation.</title>
        <authorList>
            <consortium name="The Broad Institute Genomics Platform"/>
            <consortium name="The Broad Institute Genome Sequencing Center for Infectious Disease"/>
            <person name="Wu L."/>
            <person name="Ma J."/>
        </authorList>
    </citation>
    <scope>NUCLEOTIDE SEQUENCE [LARGE SCALE GENOMIC DNA]</scope>
    <source>
        <strain evidence="1 2">JCM 15608</strain>
    </source>
</reference>
<comment type="caution">
    <text evidence="1">The sequence shown here is derived from an EMBL/GenBank/DDBJ whole genome shotgun (WGS) entry which is preliminary data.</text>
</comment>
<dbReference type="Proteomes" id="UP001500021">
    <property type="component" value="Unassembled WGS sequence"/>
</dbReference>
<evidence type="ECO:0000313" key="2">
    <source>
        <dbReference type="Proteomes" id="UP001500021"/>
    </source>
</evidence>
<dbReference type="EMBL" id="BAAAFA010000003">
    <property type="protein sequence ID" value="GAA0815037.1"/>
    <property type="molecule type" value="Genomic_DNA"/>
</dbReference>
<evidence type="ECO:0000313" key="1">
    <source>
        <dbReference type="EMBL" id="GAA0815037.1"/>
    </source>
</evidence>
<proteinExistence type="predicted"/>
<organism evidence="1 2">
    <name type="scientific">Colwellia asteriadis</name>
    <dbReference type="NCBI Taxonomy" id="517723"/>
    <lineage>
        <taxon>Bacteria</taxon>
        <taxon>Pseudomonadati</taxon>
        <taxon>Pseudomonadota</taxon>
        <taxon>Gammaproteobacteria</taxon>
        <taxon>Alteromonadales</taxon>
        <taxon>Colwelliaceae</taxon>
        <taxon>Colwellia</taxon>
    </lineage>
</organism>
<evidence type="ECO:0008006" key="3">
    <source>
        <dbReference type="Google" id="ProtNLM"/>
    </source>
</evidence>
<gene>
    <name evidence="1" type="ORF">GCM10009111_12810</name>
</gene>
<dbReference type="RefSeq" id="WP_343816360.1">
    <property type="nucleotide sequence ID" value="NZ_BAAAFA010000003.1"/>
</dbReference>
<keyword evidence="2" id="KW-1185">Reference proteome</keyword>
<protein>
    <recommendedName>
        <fullName evidence="3">Surface antigen domain-containing protein</fullName>
    </recommendedName>
</protein>
<name>A0ABN1L5G5_9GAMM</name>